<dbReference type="KEGG" id="ccho:CCHOA_04345"/>
<evidence type="ECO:0000313" key="2">
    <source>
        <dbReference type="Proteomes" id="UP000269019"/>
    </source>
</evidence>
<evidence type="ECO:0000313" key="1">
    <source>
        <dbReference type="EMBL" id="AZA13278.1"/>
    </source>
</evidence>
<organism evidence="1 2">
    <name type="scientific">Corynebacterium choanae</name>
    <dbReference type="NCBI Taxonomy" id="1862358"/>
    <lineage>
        <taxon>Bacteria</taxon>
        <taxon>Bacillati</taxon>
        <taxon>Actinomycetota</taxon>
        <taxon>Actinomycetes</taxon>
        <taxon>Mycobacteriales</taxon>
        <taxon>Corynebacteriaceae</taxon>
        <taxon>Corynebacterium</taxon>
    </lineage>
</organism>
<reference evidence="1 2" key="1">
    <citation type="submission" date="2018-11" db="EMBL/GenBank/DDBJ databases">
        <authorList>
            <person name="Kleinhagauer T."/>
            <person name="Glaeser S.P."/>
            <person name="Spergser J."/>
            <person name="Ruckert C."/>
            <person name="Kaempfer P."/>
            <person name="Busse H.-J."/>
        </authorList>
    </citation>
    <scope>NUCLEOTIDE SEQUENCE [LARGE SCALE GENOMIC DNA]</scope>
    <source>
        <strain evidence="1 2">200CH</strain>
    </source>
</reference>
<sequence length="176" mass="18977">MGSLCAGLATIPLMHSLLRRHRHNHESPDQLAGKITATAATTLRNVASLIAHPRSLARPDPAWRPPSIGLPAIASAPALQVCVTRYRLSTKDRDELQAFGYHGAYVVIIRITNRQGLPVPQAVSDAWMTAIAQHPPAGTVHQLIDEVQPTYAMVVGARFQPVPSPASLYGWTTQAA</sequence>
<dbReference type="AlphaFoldDB" id="A0A3G6J8R1"/>
<accession>A0A3G6J8R1</accession>
<name>A0A3G6J8R1_9CORY</name>
<dbReference type="Proteomes" id="UP000269019">
    <property type="component" value="Chromosome"/>
</dbReference>
<keyword evidence="2" id="KW-1185">Reference proteome</keyword>
<gene>
    <name evidence="1" type="ORF">CCHOA_04345</name>
</gene>
<proteinExistence type="predicted"/>
<protein>
    <submittedName>
        <fullName evidence="1">Uncharacterized protein</fullName>
    </submittedName>
</protein>
<dbReference type="EMBL" id="CP033896">
    <property type="protein sequence ID" value="AZA13278.1"/>
    <property type="molecule type" value="Genomic_DNA"/>
</dbReference>